<keyword evidence="2" id="KW-0255">Endonuclease</keyword>
<dbReference type="EMBL" id="JARPWH010000007">
    <property type="protein sequence ID" value="MDT2401451.1"/>
    <property type="molecule type" value="Genomic_DNA"/>
</dbReference>
<organism evidence="2 3">
    <name type="scientific">Enterococcus avium</name>
    <name type="common">Streptococcus avium</name>
    <dbReference type="NCBI Taxonomy" id="33945"/>
    <lineage>
        <taxon>Bacteria</taxon>
        <taxon>Bacillati</taxon>
        <taxon>Bacillota</taxon>
        <taxon>Bacilli</taxon>
        <taxon>Lactobacillales</taxon>
        <taxon>Enterococcaceae</taxon>
        <taxon>Enterococcus</taxon>
    </lineage>
</organism>
<name>A0AAW8RT37_ENTAV</name>
<proteinExistence type="predicted"/>
<protein>
    <submittedName>
        <fullName evidence="2">DNA/RNA non-specific endonuclease</fullName>
    </submittedName>
</protein>
<evidence type="ECO:0000313" key="3">
    <source>
        <dbReference type="Proteomes" id="UP001260773"/>
    </source>
</evidence>
<dbReference type="AlphaFoldDB" id="A0AAW8RT37"/>
<sequence>MKKNKLLFVVVFFVTVILLQPNVLNNVVSVFTQVDISSQLGIDSTDDKENESKDSEILADLKEIEFDGTNQVLQLNNNQPTFTKKELETKDGHWEKYSNLDILNRVGQANALLNKQSMPVEKRKDIGHVKPSGWHNKKIIFNGKTDYLYNRSHLIGFQLTGQNDKVENLFTGTRSLNANFQNQQSSMVYYENIVANYIRNSGNHVRYQVTPIFRGMEKVCRGIRMQAQSIEDNSVSFNVYIFNVQEGYTIDYLTGYSKKVK</sequence>
<dbReference type="Proteomes" id="UP001260773">
    <property type="component" value="Unassembled WGS sequence"/>
</dbReference>
<keyword evidence="2" id="KW-0540">Nuclease</keyword>
<dbReference type="Pfam" id="PF13930">
    <property type="entry name" value="Endonuclea_NS_2"/>
    <property type="match status" value="1"/>
</dbReference>
<dbReference type="Gene3D" id="3.40.570.10">
    <property type="entry name" value="Extracellular Endonuclease, subunit A"/>
    <property type="match status" value="1"/>
</dbReference>
<dbReference type="InterPro" id="IPR044927">
    <property type="entry name" value="Endonuclea_NS_2"/>
</dbReference>
<evidence type="ECO:0000313" key="2">
    <source>
        <dbReference type="EMBL" id="MDT2401451.1"/>
    </source>
</evidence>
<accession>A0AAW8RT37</accession>
<dbReference type="InterPro" id="IPR044929">
    <property type="entry name" value="DNA/RNA_non-sp_Endonuclease_sf"/>
</dbReference>
<feature type="domain" description="Type VII secretion system protein EssD-like" evidence="1">
    <location>
        <begin position="89"/>
        <end position="229"/>
    </location>
</feature>
<keyword evidence="2" id="KW-0378">Hydrolase</keyword>
<gene>
    <name evidence="2" type="ORF">P7D43_03640</name>
</gene>
<dbReference type="RefSeq" id="WP_311864809.1">
    <property type="nucleotide sequence ID" value="NZ_JARPWH010000007.1"/>
</dbReference>
<comment type="caution">
    <text evidence="2">The sequence shown here is derived from an EMBL/GenBank/DDBJ whole genome shotgun (WGS) entry which is preliminary data.</text>
</comment>
<evidence type="ECO:0000259" key="1">
    <source>
        <dbReference type="Pfam" id="PF13930"/>
    </source>
</evidence>
<dbReference type="GO" id="GO:0004519">
    <property type="term" value="F:endonuclease activity"/>
    <property type="evidence" value="ECO:0007669"/>
    <property type="project" value="UniProtKB-KW"/>
</dbReference>
<reference evidence="2" key="1">
    <citation type="submission" date="2023-03" db="EMBL/GenBank/DDBJ databases">
        <authorList>
            <person name="Shen W."/>
            <person name="Cai J."/>
        </authorList>
    </citation>
    <scope>NUCLEOTIDE SEQUENCE</scope>
    <source>
        <strain evidence="2">P33-2</strain>
    </source>
</reference>